<proteinExistence type="inferred from homology"/>
<name>A0A6S7IGQ4_PARCT</name>
<dbReference type="GO" id="GO:0006310">
    <property type="term" value="P:DNA recombination"/>
    <property type="evidence" value="ECO:0007669"/>
    <property type="project" value="UniProtKB-KW"/>
</dbReference>
<organism evidence="12 13">
    <name type="scientific">Paramuricea clavata</name>
    <name type="common">Red gorgonian</name>
    <name type="synonym">Violescent sea-whip</name>
    <dbReference type="NCBI Taxonomy" id="317549"/>
    <lineage>
        <taxon>Eukaryota</taxon>
        <taxon>Metazoa</taxon>
        <taxon>Cnidaria</taxon>
        <taxon>Anthozoa</taxon>
        <taxon>Octocorallia</taxon>
        <taxon>Malacalcyonacea</taxon>
        <taxon>Plexauridae</taxon>
        <taxon>Paramuricea</taxon>
    </lineage>
</organism>
<evidence type="ECO:0000259" key="11">
    <source>
        <dbReference type="Pfam" id="PF21530"/>
    </source>
</evidence>
<comment type="caution">
    <text evidence="12">The sequence shown here is derived from an EMBL/GenBank/DDBJ whole genome shotgun (WGS) entry which is preliminary data.</text>
</comment>
<sequence length="849" mass="97130">MACDLYEKASTLHAFAGIVNSRMNVYELIVSVRNRESCLARWKNTDTLIIDEISQLSRKVFEAIHHLGQKTRENCKPFGGIQIIVVGDFKQLPPVPSDIDKGDFCFESRLWQSTFKHNVLLMTVYRQEQQQFINFRRGIASGVISDDMQPLIEELTSKTLDAQTFGLEFIPHIFCTNFEANFHNMNKLINLPGDIYVYDAIDTASENTLNKVTLAKSQLKLKIGAEVMLLYNISEKLKNGTRGKVVQLEKDGPTVDFKDVGIVTKLHRCTWFAYKSGMKDVIVGQRSQFPLILAWGITAHKAQGQTLKAAVVHSGNEFLPGQLYVACSRVSTKEGLHIVNFNPKKLIKEDSRVGVFYSSLSDCPPLPDLSCCVCSCVDEVLQDHIETDNVFINSESLSETDLDRIEKVCSELFVEAEEQEHVNLEDYIDSNDVFSSVTSENTEQEKKLPNDFNVFDFLETLKDKTKLSSEEGSLKNNINTLLSKLQTEEYLPRVHIFLQIYWAHISDNITARLKTVKGNDKFDFKGILADEMLLLNSMDITAAFSKVVQEVEICTHHYCTMTEMVKKLRSLYLCKLYANCVVQHAENKDTSIPVWEMDKNCHGKVRYVGGWVIAKLIQANRNTIHSTSEYSGSLELIDLKQYRNNALVYINDETFRFFMDLEQFRVTLLCQSKLNIFKSDLLSMAMLTVKQNKDLYNQWINLFEGYAVNFLDVLFGKVVDKYFHMGCGQFLKDFKRDNNIKKTEAHRKRVVEKKAAKQQKDEKITIKCLSEDHSANKQDSHRLLVAMVTKRPGVFNSSVYNKDEIKHIYRAYGIKFVASWNKSKLNDCLVSHIKSTNQMSDPEYLNGIQ</sequence>
<keyword evidence="2 9" id="KW-0227">DNA damage</keyword>
<keyword evidence="3 9" id="KW-0378">Hydrolase</keyword>
<keyword evidence="8" id="KW-0413">Isomerase</keyword>
<evidence type="ECO:0000256" key="8">
    <source>
        <dbReference type="ARBA" id="ARBA00023235"/>
    </source>
</evidence>
<dbReference type="AlphaFoldDB" id="A0A6S7IGQ4"/>
<comment type="catalytic activity">
    <reaction evidence="9">
        <text>ATP + H2O = ADP + phosphate + H(+)</text>
        <dbReference type="Rhea" id="RHEA:13065"/>
        <dbReference type="ChEBI" id="CHEBI:15377"/>
        <dbReference type="ChEBI" id="CHEBI:15378"/>
        <dbReference type="ChEBI" id="CHEBI:30616"/>
        <dbReference type="ChEBI" id="CHEBI:43474"/>
        <dbReference type="ChEBI" id="CHEBI:456216"/>
        <dbReference type="EC" id="5.6.2.3"/>
    </reaction>
</comment>
<dbReference type="GO" id="GO:0005524">
    <property type="term" value="F:ATP binding"/>
    <property type="evidence" value="ECO:0007669"/>
    <property type="project" value="UniProtKB-KW"/>
</dbReference>
<dbReference type="Pfam" id="PF21530">
    <property type="entry name" value="Pif1_2B_dom"/>
    <property type="match status" value="1"/>
</dbReference>
<dbReference type="Proteomes" id="UP001152795">
    <property type="component" value="Unassembled WGS sequence"/>
</dbReference>
<keyword evidence="9" id="KW-0233">DNA recombination</keyword>
<keyword evidence="1 9" id="KW-0547">Nucleotide-binding</keyword>
<evidence type="ECO:0000256" key="5">
    <source>
        <dbReference type="ARBA" id="ARBA00022840"/>
    </source>
</evidence>
<evidence type="ECO:0000256" key="9">
    <source>
        <dbReference type="RuleBase" id="RU363044"/>
    </source>
</evidence>
<keyword evidence="5 9" id="KW-0067">ATP-binding</keyword>
<dbReference type="GO" id="GO:0016787">
    <property type="term" value="F:hydrolase activity"/>
    <property type="evidence" value="ECO:0007669"/>
    <property type="project" value="UniProtKB-KW"/>
</dbReference>
<dbReference type="InterPro" id="IPR049163">
    <property type="entry name" value="Pif1-like_2B_dom"/>
</dbReference>
<dbReference type="Gene3D" id="3.40.50.300">
    <property type="entry name" value="P-loop containing nucleotide triphosphate hydrolases"/>
    <property type="match status" value="1"/>
</dbReference>
<evidence type="ECO:0000259" key="10">
    <source>
        <dbReference type="Pfam" id="PF05970"/>
    </source>
</evidence>
<gene>
    <name evidence="12" type="ORF">PACLA_8A017969</name>
</gene>
<evidence type="ECO:0000256" key="7">
    <source>
        <dbReference type="ARBA" id="ARBA00023204"/>
    </source>
</evidence>
<dbReference type="GO" id="GO:0043139">
    <property type="term" value="F:5'-3' DNA helicase activity"/>
    <property type="evidence" value="ECO:0007669"/>
    <property type="project" value="UniProtKB-EC"/>
</dbReference>
<evidence type="ECO:0000313" key="12">
    <source>
        <dbReference type="EMBL" id="CAB4005102.1"/>
    </source>
</evidence>
<evidence type="ECO:0000256" key="4">
    <source>
        <dbReference type="ARBA" id="ARBA00022806"/>
    </source>
</evidence>
<keyword evidence="7 9" id="KW-0234">DNA repair</keyword>
<dbReference type="EMBL" id="CACRXK020005096">
    <property type="protein sequence ID" value="CAB4005102.1"/>
    <property type="molecule type" value="Genomic_DNA"/>
</dbReference>
<dbReference type="OrthoDB" id="432234at2759"/>
<dbReference type="EC" id="5.6.2.3" evidence="9"/>
<dbReference type="SUPFAM" id="SSF52540">
    <property type="entry name" value="P-loop containing nucleoside triphosphate hydrolases"/>
    <property type="match status" value="2"/>
</dbReference>
<dbReference type="Pfam" id="PF05970">
    <property type="entry name" value="PIF1"/>
    <property type="match status" value="1"/>
</dbReference>
<keyword evidence="13" id="KW-1185">Reference proteome</keyword>
<dbReference type="PANTHER" id="PTHR47642:SF5">
    <property type="entry name" value="ATP-DEPENDENT DNA HELICASE"/>
    <property type="match status" value="1"/>
</dbReference>
<keyword evidence="6" id="KW-0238">DNA-binding</keyword>
<feature type="domain" description="DNA helicase Pif1-like 2B" evidence="11">
    <location>
        <begin position="207"/>
        <end position="248"/>
    </location>
</feature>
<keyword evidence="4 9" id="KW-0347">Helicase</keyword>
<evidence type="ECO:0000313" key="13">
    <source>
        <dbReference type="Proteomes" id="UP001152795"/>
    </source>
</evidence>
<evidence type="ECO:0000256" key="3">
    <source>
        <dbReference type="ARBA" id="ARBA00022801"/>
    </source>
</evidence>
<comment type="similarity">
    <text evidence="9">Belongs to the helicase family.</text>
</comment>
<dbReference type="CDD" id="cd18809">
    <property type="entry name" value="SF1_C_RecD"/>
    <property type="match status" value="1"/>
</dbReference>
<reference evidence="12" key="1">
    <citation type="submission" date="2020-04" db="EMBL/GenBank/DDBJ databases">
        <authorList>
            <person name="Alioto T."/>
            <person name="Alioto T."/>
            <person name="Gomez Garrido J."/>
        </authorList>
    </citation>
    <scope>NUCLEOTIDE SEQUENCE</scope>
    <source>
        <strain evidence="12">A484AB</strain>
    </source>
</reference>
<accession>A0A6S7IGQ4</accession>
<protein>
    <recommendedName>
        <fullName evidence="9">ATP-dependent DNA helicase</fullName>
        <ecNumber evidence="9">5.6.2.3</ecNumber>
    </recommendedName>
</protein>
<dbReference type="InterPro" id="IPR051055">
    <property type="entry name" value="PIF1_helicase"/>
</dbReference>
<dbReference type="GO" id="GO:0000723">
    <property type="term" value="P:telomere maintenance"/>
    <property type="evidence" value="ECO:0007669"/>
    <property type="project" value="InterPro"/>
</dbReference>
<feature type="domain" description="DNA helicase Pif1-like DEAD-box helicase" evidence="10">
    <location>
        <begin position="5"/>
        <end position="130"/>
    </location>
</feature>
<comment type="cofactor">
    <cofactor evidence="9">
        <name>Mg(2+)</name>
        <dbReference type="ChEBI" id="CHEBI:18420"/>
    </cofactor>
</comment>
<dbReference type="PANTHER" id="PTHR47642">
    <property type="entry name" value="ATP-DEPENDENT DNA HELICASE"/>
    <property type="match status" value="1"/>
</dbReference>
<dbReference type="GO" id="GO:0006281">
    <property type="term" value="P:DNA repair"/>
    <property type="evidence" value="ECO:0007669"/>
    <property type="project" value="UniProtKB-KW"/>
</dbReference>
<dbReference type="InterPro" id="IPR027417">
    <property type="entry name" value="P-loop_NTPase"/>
</dbReference>
<evidence type="ECO:0000256" key="2">
    <source>
        <dbReference type="ARBA" id="ARBA00022763"/>
    </source>
</evidence>
<evidence type="ECO:0000256" key="1">
    <source>
        <dbReference type="ARBA" id="ARBA00022741"/>
    </source>
</evidence>
<evidence type="ECO:0000256" key="6">
    <source>
        <dbReference type="ARBA" id="ARBA00023125"/>
    </source>
</evidence>
<dbReference type="InterPro" id="IPR010285">
    <property type="entry name" value="DNA_helicase_pif1-like_DEAD"/>
</dbReference>